<dbReference type="AlphaFoldDB" id="A0A6I4YRK3"/>
<sequence length="182" mass="17893">GAGTAPAAGDADTPTSARPGTGSGGDAGAPASGRGGSGGAGSGGSGSDPAAPLARGGGAAAGAGSETRPLACTVAIDVRGLGVFQRDMTSIVYAGGQQLWPDAALIRGVSSELVQAGNLHTYVTAESQLSTFPNVTRVKAERIQPNRFAPNSRVYTDVTLSDAAAAQFRSAGSACRVVYLKD</sequence>
<accession>A0A6I4YRK3</accession>
<evidence type="ECO:0000256" key="1">
    <source>
        <dbReference type="SAM" id="MobiDB-lite"/>
    </source>
</evidence>
<protein>
    <submittedName>
        <fullName evidence="2">Uncharacterized protein</fullName>
    </submittedName>
</protein>
<keyword evidence="3" id="KW-1185">Reference proteome</keyword>
<comment type="caution">
    <text evidence="2">The sequence shown here is derived from an EMBL/GenBank/DDBJ whole genome shotgun (WGS) entry which is preliminary data.</text>
</comment>
<dbReference type="EMBL" id="WVHK01000112">
    <property type="protein sequence ID" value="MXV21617.1"/>
    <property type="molecule type" value="Genomic_DNA"/>
</dbReference>
<feature type="region of interest" description="Disordered" evidence="1">
    <location>
        <begin position="1"/>
        <end position="65"/>
    </location>
</feature>
<proteinExistence type="predicted"/>
<evidence type="ECO:0000313" key="3">
    <source>
        <dbReference type="Proteomes" id="UP000430519"/>
    </source>
</evidence>
<reference evidence="2 3" key="1">
    <citation type="submission" date="2019-11" db="EMBL/GenBank/DDBJ databases">
        <title>Genome sequence of Deinococcus xianganensis Y35, AI-2 producing algicidal bacterium, isolated from lake water.</title>
        <authorList>
            <person name="Li Y."/>
        </authorList>
    </citation>
    <scope>NUCLEOTIDE SEQUENCE [LARGE SCALE GENOMIC DNA]</scope>
    <source>
        <strain evidence="2 3">Y35</strain>
    </source>
</reference>
<feature type="compositionally biased region" description="Low complexity" evidence="1">
    <location>
        <begin position="1"/>
        <end position="20"/>
    </location>
</feature>
<name>A0A6I4YRK3_9DEIO</name>
<dbReference type="Proteomes" id="UP000430519">
    <property type="component" value="Unassembled WGS sequence"/>
</dbReference>
<feature type="non-terminal residue" evidence="2">
    <location>
        <position position="1"/>
    </location>
</feature>
<evidence type="ECO:0000313" key="2">
    <source>
        <dbReference type="EMBL" id="MXV21617.1"/>
    </source>
</evidence>
<gene>
    <name evidence="2" type="ORF">GLX28_18525</name>
</gene>
<organism evidence="2 3">
    <name type="scientific">Deinococcus xianganensis</name>
    <dbReference type="NCBI Taxonomy" id="1507289"/>
    <lineage>
        <taxon>Bacteria</taxon>
        <taxon>Thermotogati</taxon>
        <taxon>Deinococcota</taxon>
        <taxon>Deinococci</taxon>
        <taxon>Deinococcales</taxon>
        <taxon>Deinococcaceae</taxon>
        <taxon>Deinococcus</taxon>
    </lineage>
</organism>
<feature type="compositionally biased region" description="Gly residues" evidence="1">
    <location>
        <begin position="21"/>
        <end position="46"/>
    </location>
</feature>
<dbReference type="RefSeq" id="WP_202409227.1">
    <property type="nucleotide sequence ID" value="NZ_WVHK01000112.1"/>
</dbReference>